<dbReference type="Gene3D" id="3.30.70.1350">
    <property type="entry name" value="Cation efflux protein, cytoplasmic domain"/>
    <property type="match status" value="1"/>
</dbReference>
<evidence type="ECO:0000256" key="6">
    <source>
        <dbReference type="SAM" id="Phobius"/>
    </source>
</evidence>
<dbReference type="InterPro" id="IPR036837">
    <property type="entry name" value="Cation_efflux_CTD_sf"/>
</dbReference>
<keyword evidence="3 6" id="KW-0812">Transmembrane</keyword>
<feature type="transmembrane region" description="Helical" evidence="6">
    <location>
        <begin position="77"/>
        <end position="100"/>
    </location>
</feature>
<evidence type="ECO:0000313" key="9">
    <source>
        <dbReference type="EMBL" id="HFQ78227.1"/>
    </source>
</evidence>
<sequence length="277" mass="30079">MVMKKVGNTIAVLIVLSVVGGSLKIYGSVVGGSKSVFVDAMTSIANTLAIILILKFFKAGMIPPDKDHHYGHHRITLGGPISMLMLYSFVAGLVMLDIISTLGKEYRVGYESPIYATLALIPYGLAIFISKRAHPIVVGYAGFTAIELIESAVSIVSSLGGIAISYMVDLAGSVGLTLYLFIELVKNFREVVEVVSDTVSHDVVEMVSETVKRYGLNVDRIRLRKVIENVYHGDVVIKISSGTLVEEAHSIVDTVEKELKRSGIDVSIHIEPEEQKT</sequence>
<dbReference type="AlphaFoldDB" id="A0A7J3MZ09"/>
<dbReference type="InterPro" id="IPR050291">
    <property type="entry name" value="CDF_Transporter"/>
</dbReference>
<evidence type="ECO:0000256" key="1">
    <source>
        <dbReference type="ARBA" id="ARBA00004141"/>
    </source>
</evidence>
<keyword evidence="4 6" id="KW-1133">Transmembrane helix</keyword>
<evidence type="ECO:0000256" key="4">
    <source>
        <dbReference type="ARBA" id="ARBA00022989"/>
    </source>
</evidence>
<dbReference type="EMBL" id="DTDH01000152">
    <property type="protein sequence ID" value="HGT98795.1"/>
    <property type="molecule type" value="Genomic_DNA"/>
</dbReference>
<evidence type="ECO:0000313" key="10">
    <source>
        <dbReference type="EMBL" id="HGT98795.1"/>
    </source>
</evidence>
<evidence type="ECO:0000256" key="5">
    <source>
        <dbReference type="ARBA" id="ARBA00023136"/>
    </source>
</evidence>
<comment type="caution">
    <text evidence="10">The sequence shown here is derived from an EMBL/GenBank/DDBJ whole genome shotgun (WGS) entry which is preliminary data.</text>
</comment>
<dbReference type="SUPFAM" id="SSF160240">
    <property type="entry name" value="Cation efflux protein cytoplasmic domain-like"/>
    <property type="match status" value="1"/>
</dbReference>
<keyword evidence="2" id="KW-0813">Transport</keyword>
<protein>
    <submittedName>
        <fullName evidence="10">Cation transporter</fullName>
    </submittedName>
</protein>
<evidence type="ECO:0000256" key="3">
    <source>
        <dbReference type="ARBA" id="ARBA00022692"/>
    </source>
</evidence>
<keyword evidence="5 6" id="KW-0472">Membrane</keyword>
<comment type="subcellular location">
    <subcellularLocation>
        <location evidence="1">Membrane</location>
        <topology evidence="1">Multi-pass membrane protein</topology>
    </subcellularLocation>
</comment>
<dbReference type="InterPro" id="IPR027469">
    <property type="entry name" value="Cation_efflux_TMD_sf"/>
</dbReference>
<feature type="transmembrane region" description="Helical" evidence="6">
    <location>
        <begin position="137"/>
        <end position="156"/>
    </location>
</feature>
<dbReference type="GO" id="GO:0016020">
    <property type="term" value="C:membrane"/>
    <property type="evidence" value="ECO:0007669"/>
    <property type="project" value="UniProtKB-SubCell"/>
</dbReference>
<dbReference type="GO" id="GO:0008324">
    <property type="term" value="F:monoatomic cation transmembrane transporter activity"/>
    <property type="evidence" value="ECO:0007669"/>
    <property type="project" value="InterPro"/>
</dbReference>
<name>A0A7J3MZ09_9CREN</name>
<dbReference type="EMBL" id="DTAU01000016">
    <property type="protein sequence ID" value="HFQ78227.1"/>
    <property type="molecule type" value="Genomic_DNA"/>
</dbReference>
<evidence type="ECO:0000259" key="8">
    <source>
        <dbReference type="Pfam" id="PF16916"/>
    </source>
</evidence>
<dbReference type="Pfam" id="PF01545">
    <property type="entry name" value="Cation_efflux"/>
    <property type="match status" value="1"/>
</dbReference>
<accession>A0A7J3MZ09</accession>
<dbReference type="Gene3D" id="1.20.1510.10">
    <property type="entry name" value="Cation efflux protein transmembrane domain"/>
    <property type="match status" value="1"/>
</dbReference>
<proteinExistence type="predicted"/>
<feature type="domain" description="Cation efflux protein cytoplasmic" evidence="8">
    <location>
        <begin position="214"/>
        <end position="273"/>
    </location>
</feature>
<organism evidence="10">
    <name type="scientific">Ignisphaera aggregans</name>
    <dbReference type="NCBI Taxonomy" id="334771"/>
    <lineage>
        <taxon>Archaea</taxon>
        <taxon>Thermoproteota</taxon>
        <taxon>Thermoprotei</taxon>
        <taxon>Desulfurococcales</taxon>
        <taxon>Desulfurococcaceae</taxon>
        <taxon>Ignisphaera</taxon>
    </lineage>
</organism>
<dbReference type="InterPro" id="IPR027470">
    <property type="entry name" value="Cation_efflux_CTD"/>
</dbReference>
<dbReference type="PANTHER" id="PTHR43840">
    <property type="entry name" value="MITOCHONDRIAL METAL TRANSPORTER 1-RELATED"/>
    <property type="match status" value="1"/>
</dbReference>
<feature type="transmembrane region" description="Helical" evidence="6">
    <location>
        <begin position="162"/>
        <end position="182"/>
    </location>
</feature>
<feature type="transmembrane region" description="Helical" evidence="6">
    <location>
        <begin position="37"/>
        <end position="57"/>
    </location>
</feature>
<evidence type="ECO:0000259" key="7">
    <source>
        <dbReference type="Pfam" id="PF01545"/>
    </source>
</evidence>
<dbReference type="PANTHER" id="PTHR43840:SF15">
    <property type="entry name" value="MITOCHONDRIAL METAL TRANSPORTER 1-RELATED"/>
    <property type="match status" value="1"/>
</dbReference>
<evidence type="ECO:0000256" key="2">
    <source>
        <dbReference type="ARBA" id="ARBA00022448"/>
    </source>
</evidence>
<reference evidence="10" key="1">
    <citation type="journal article" date="2020" name="mSystems">
        <title>Genome- and Community-Level Interaction Insights into Carbon Utilization and Element Cycling Functions of Hydrothermarchaeota in Hydrothermal Sediment.</title>
        <authorList>
            <person name="Zhou Z."/>
            <person name="Liu Y."/>
            <person name="Xu W."/>
            <person name="Pan J."/>
            <person name="Luo Z.H."/>
            <person name="Li M."/>
        </authorList>
    </citation>
    <scope>NUCLEOTIDE SEQUENCE [LARGE SCALE GENOMIC DNA]</scope>
    <source>
        <strain evidence="9">SpSt-629</strain>
        <strain evidence="10">SpSt-688</strain>
    </source>
</reference>
<gene>
    <name evidence="9" type="ORF">ENT99_00800</name>
    <name evidence="10" type="ORF">ENU64_05130</name>
</gene>
<dbReference type="InterPro" id="IPR058533">
    <property type="entry name" value="Cation_efflux_TM"/>
</dbReference>
<feature type="domain" description="Cation efflux protein transmembrane" evidence="7">
    <location>
        <begin position="12"/>
        <end position="193"/>
    </location>
</feature>
<dbReference type="Pfam" id="PF16916">
    <property type="entry name" value="ZT_dimer"/>
    <property type="match status" value="1"/>
</dbReference>
<feature type="transmembrane region" description="Helical" evidence="6">
    <location>
        <begin position="112"/>
        <end position="130"/>
    </location>
</feature>
<dbReference type="SUPFAM" id="SSF161111">
    <property type="entry name" value="Cation efflux protein transmembrane domain-like"/>
    <property type="match status" value="1"/>
</dbReference>